<evidence type="ECO:0008006" key="4">
    <source>
        <dbReference type="Google" id="ProtNLM"/>
    </source>
</evidence>
<feature type="transmembrane region" description="Helical" evidence="2">
    <location>
        <begin position="132"/>
        <end position="149"/>
    </location>
</feature>
<dbReference type="EMBL" id="GG666662">
    <property type="protein sequence ID" value="EEN45150.1"/>
    <property type="molecule type" value="Genomic_DNA"/>
</dbReference>
<keyword evidence="2" id="KW-0812">Transmembrane</keyword>
<accession>C3ZQV4</accession>
<gene>
    <name evidence="3" type="ORF">BRAFLDRAFT_75116</name>
</gene>
<feature type="transmembrane region" description="Helical" evidence="2">
    <location>
        <begin position="170"/>
        <end position="191"/>
    </location>
</feature>
<feature type="transmembrane region" description="Helical" evidence="2">
    <location>
        <begin position="246"/>
        <end position="265"/>
    </location>
</feature>
<evidence type="ECO:0000256" key="2">
    <source>
        <dbReference type="SAM" id="Phobius"/>
    </source>
</evidence>
<feature type="transmembrane region" description="Helical" evidence="2">
    <location>
        <begin position="277"/>
        <end position="298"/>
    </location>
</feature>
<name>C3ZQV4_BRAFL</name>
<keyword evidence="2" id="KW-0472">Membrane</keyword>
<sequence>MVTTWMLPELFMGPMWHSGQSDTFESGCWVNWWTNILYINNIAHTDNTCIGWAWYLANDMQFFIIGVPMVYVLYRCWYAGLSIKLLLLVANFVTTAVVVAEYDVRADFFLTDVQHRQKRHDDLYKHYYIKPWVRIGPYLVGMFVGWVLYKTRGMRADINCDKRMILGLVSFGWCTAIASALAVVYGMYGVYNGTVLSYSANMVFMTVHRTVWAMAVGWMVVACHHGFGGVVNTILSWNFWIPLSRLTYSAYLIHPIVIFLTYHTAEATLHITTLNMIHFFLGHLVLSYGLSVLVFVSVELPTMSLMKMATSTGHSDQTNQPRSSDYKRLP</sequence>
<dbReference type="PANTHER" id="PTHR11161:SF0">
    <property type="entry name" value="O-ACYLTRANSFERASE LIKE PROTEIN"/>
    <property type="match status" value="1"/>
</dbReference>
<dbReference type="InParanoid" id="C3ZQV4"/>
<keyword evidence="2" id="KW-1133">Transmembrane helix</keyword>
<dbReference type="PANTHER" id="PTHR11161">
    <property type="entry name" value="O-ACYLTRANSFERASE"/>
    <property type="match status" value="1"/>
</dbReference>
<feature type="compositionally biased region" description="Polar residues" evidence="1">
    <location>
        <begin position="311"/>
        <end position="323"/>
    </location>
</feature>
<proteinExistence type="predicted"/>
<protein>
    <recommendedName>
        <fullName evidence="4">Acyltransferase 3 domain-containing protein</fullName>
    </recommendedName>
</protein>
<feature type="transmembrane region" description="Helical" evidence="2">
    <location>
        <begin position="211"/>
        <end position="234"/>
    </location>
</feature>
<feature type="transmembrane region" description="Helical" evidence="2">
    <location>
        <begin position="52"/>
        <end position="74"/>
    </location>
</feature>
<evidence type="ECO:0000256" key="1">
    <source>
        <dbReference type="SAM" id="MobiDB-lite"/>
    </source>
</evidence>
<evidence type="ECO:0000313" key="3">
    <source>
        <dbReference type="EMBL" id="EEN45150.1"/>
    </source>
</evidence>
<reference evidence="3" key="1">
    <citation type="journal article" date="2008" name="Nature">
        <title>The amphioxus genome and the evolution of the chordate karyotype.</title>
        <authorList>
            <consortium name="US DOE Joint Genome Institute (JGI-PGF)"/>
            <person name="Putnam N.H."/>
            <person name="Butts T."/>
            <person name="Ferrier D.E.K."/>
            <person name="Furlong R.F."/>
            <person name="Hellsten U."/>
            <person name="Kawashima T."/>
            <person name="Robinson-Rechavi M."/>
            <person name="Shoguchi E."/>
            <person name="Terry A."/>
            <person name="Yu J.-K."/>
            <person name="Benito-Gutierrez E.L."/>
            <person name="Dubchak I."/>
            <person name="Garcia-Fernandez J."/>
            <person name="Gibson-Brown J.J."/>
            <person name="Grigoriev I.V."/>
            <person name="Horton A.C."/>
            <person name="de Jong P.J."/>
            <person name="Jurka J."/>
            <person name="Kapitonov V.V."/>
            <person name="Kohara Y."/>
            <person name="Kuroki Y."/>
            <person name="Lindquist E."/>
            <person name="Lucas S."/>
            <person name="Osoegawa K."/>
            <person name="Pennacchio L.A."/>
            <person name="Salamov A.A."/>
            <person name="Satou Y."/>
            <person name="Sauka-Spengler T."/>
            <person name="Schmutz J."/>
            <person name="Shin-I T."/>
            <person name="Toyoda A."/>
            <person name="Bronner-Fraser M."/>
            <person name="Fujiyama A."/>
            <person name="Holland L.Z."/>
            <person name="Holland P.W.H."/>
            <person name="Satoh N."/>
            <person name="Rokhsar D.S."/>
        </authorList>
    </citation>
    <scope>NUCLEOTIDE SEQUENCE [LARGE SCALE GENOMIC DNA]</scope>
    <source>
        <strain evidence="3">S238N-H82</strain>
        <tissue evidence="3">Testes</tissue>
    </source>
</reference>
<organism>
    <name type="scientific">Branchiostoma floridae</name>
    <name type="common">Florida lancelet</name>
    <name type="synonym">Amphioxus</name>
    <dbReference type="NCBI Taxonomy" id="7739"/>
    <lineage>
        <taxon>Eukaryota</taxon>
        <taxon>Metazoa</taxon>
        <taxon>Chordata</taxon>
        <taxon>Cephalochordata</taxon>
        <taxon>Leptocardii</taxon>
        <taxon>Amphioxiformes</taxon>
        <taxon>Branchiostomatidae</taxon>
        <taxon>Branchiostoma</taxon>
    </lineage>
</organism>
<dbReference type="InterPro" id="IPR052728">
    <property type="entry name" value="O2_lipid_transport_reg"/>
</dbReference>
<feature type="transmembrane region" description="Helical" evidence="2">
    <location>
        <begin position="81"/>
        <end position="100"/>
    </location>
</feature>
<dbReference type="AlphaFoldDB" id="C3ZQV4"/>
<dbReference type="eggNOG" id="KOG3700">
    <property type="taxonomic scope" value="Eukaryota"/>
</dbReference>
<feature type="region of interest" description="Disordered" evidence="1">
    <location>
        <begin position="311"/>
        <end position="330"/>
    </location>
</feature>